<dbReference type="PANTHER" id="PTHR14969:SF13">
    <property type="entry name" value="AT30094P"/>
    <property type="match status" value="1"/>
</dbReference>
<organism evidence="3 4">
    <name type="scientific">Candidatus Staskawiczbacteria bacterium RIFCSPHIGHO2_01_FULL_41_41</name>
    <dbReference type="NCBI Taxonomy" id="1802203"/>
    <lineage>
        <taxon>Bacteria</taxon>
        <taxon>Candidatus Staskawicziibacteriota</taxon>
    </lineage>
</organism>
<feature type="transmembrane region" description="Helical" evidence="1">
    <location>
        <begin position="39"/>
        <end position="59"/>
    </location>
</feature>
<feature type="transmembrane region" description="Helical" evidence="1">
    <location>
        <begin position="89"/>
        <end position="116"/>
    </location>
</feature>
<dbReference type="CDD" id="cd01610">
    <property type="entry name" value="PAP2_like"/>
    <property type="match status" value="1"/>
</dbReference>
<comment type="caution">
    <text evidence="3">The sequence shown here is derived from an EMBL/GenBank/DDBJ whole genome shotgun (WGS) entry which is preliminary data.</text>
</comment>
<dbReference type="AlphaFoldDB" id="A0A1G2HSM6"/>
<feature type="domain" description="Phosphatidic acid phosphatase type 2/haloperoxidase" evidence="2">
    <location>
        <begin position="37"/>
        <end position="146"/>
    </location>
</feature>
<dbReference type="Proteomes" id="UP000178774">
    <property type="component" value="Unassembled WGS sequence"/>
</dbReference>
<sequence length="150" mass="16977">MKKTIQKQLHEFLRDVTAMGGLAASVLIILLFISSPLLIPLIVGSILTAAFVLLIRIFYFKNRPKKEEYQNFWEKIDASSFPSLHTARIVFLAVLFSVYFSNVYSTTLFTVTAALVSYSRVYLQKHDWVDVAGGIVVGVVTYFIVAKLFF</sequence>
<reference evidence="3 4" key="1">
    <citation type="journal article" date="2016" name="Nat. Commun.">
        <title>Thousands of microbial genomes shed light on interconnected biogeochemical processes in an aquifer system.</title>
        <authorList>
            <person name="Anantharaman K."/>
            <person name="Brown C.T."/>
            <person name="Hug L.A."/>
            <person name="Sharon I."/>
            <person name="Castelle C.J."/>
            <person name="Probst A.J."/>
            <person name="Thomas B.C."/>
            <person name="Singh A."/>
            <person name="Wilkins M.J."/>
            <person name="Karaoz U."/>
            <person name="Brodie E.L."/>
            <person name="Williams K.H."/>
            <person name="Hubbard S.S."/>
            <person name="Banfield J.F."/>
        </authorList>
    </citation>
    <scope>NUCLEOTIDE SEQUENCE [LARGE SCALE GENOMIC DNA]</scope>
</reference>
<keyword evidence="1" id="KW-1133">Transmembrane helix</keyword>
<dbReference type="SMART" id="SM00014">
    <property type="entry name" value="acidPPc"/>
    <property type="match status" value="1"/>
</dbReference>
<dbReference type="InterPro" id="IPR036938">
    <property type="entry name" value="PAP2/HPO_sf"/>
</dbReference>
<dbReference type="EMBL" id="MHOP01000022">
    <property type="protein sequence ID" value="OGZ65453.1"/>
    <property type="molecule type" value="Genomic_DNA"/>
</dbReference>
<protein>
    <recommendedName>
        <fullName evidence="2">Phosphatidic acid phosphatase type 2/haloperoxidase domain-containing protein</fullName>
    </recommendedName>
</protein>
<keyword evidence="1" id="KW-0472">Membrane</keyword>
<keyword evidence="1" id="KW-0812">Transmembrane</keyword>
<name>A0A1G2HSM6_9BACT</name>
<dbReference type="Gene3D" id="1.20.144.10">
    <property type="entry name" value="Phosphatidic acid phosphatase type 2/haloperoxidase"/>
    <property type="match status" value="1"/>
</dbReference>
<dbReference type="InterPro" id="IPR000326">
    <property type="entry name" value="PAP2/HPO"/>
</dbReference>
<dbReference type="SUPFAM" id="SSF48317">
    <property type="entry name" value="Acid phosphatase/Vanadium-dependent haloperoxidase"/>
    <property type="match status" value="1"/>
</dbReference>
<evidence type="ECO:0000259" key="2">
    <source>
        <dbReference type="SMART" id="SM00014"/>
    </source>
</evidence>
<dbReference type="GO" id="GO:0042392">
    <property type="term" value="F:sphingosine-1-phosphate phosphatase activity"/>
    <property type="evidence" value="ECO:0007669"/>
    <property type="project" value="TreeGrafter"/>
</dbReference>
<evidence type="ECO:0000256" key="1">
    <source>
        <dbReference type="SAM" id="Phobius"/>
    </source>
</evidence>
<proteinExistence type="predicted"/>
<dbReference type="Pfam" id="PF01569">
    <property type="entry name" value="PAP2"/>
    <property type="match status" value="1"/>
</dbReference>
<evidence type="ECO:0000313" key="3">
    <source>
        <dbReference type="EMBL" id="OGZ65453.1"/>
    </source>
</evidence>
<evidence type="ECO:0000313" key="4">
    <source>
        <dbReference type="Proteomes" id="UP000178774"/>
    </source>
</evidence>
<feature type="transmembrane region" description="Helical" evidence="1">
    <location>
        <begin position="128"/>
        <end position="149"/>
    </location>
</feature>
<accession>A0A1G2HSM6</accession>
<gene>
    <name evidence="3" type="ORF">A2822_01230</name>
</gene>
<feature type="transmembrane region" description="Helical" evidence="1">
    <location>
        <begin position="12"/>
        <end position="33"/>
    </location>
</feature>
<dbReference type="PANTHER" id="PTHR14969">
    <property type="entry name" value="SPHINGOSINE-1-PHOSPHATE PHOSPHOHYDROLASE"/>
    <property type="match status" value="1"/>
</dbReference>